<dbReference type="PRINTS" id="PR00463">
    <property type="entry name" value="EP450I"/>
</dbReference>
<dbReference type="VEuPathDB" id="FungiDB:UREG_01117"/>
<accession>C4JG37</accession>
<dbReference type="PANTHER" id="PTHR24305:SF227">
    <property type="entry name" value="P450, PUTATIVE (EUROFUNG)-RELATED"/>
    <property type="match status" value="1"/>
</dbReference>
<evidence type="ECO:0000256" key="2">
    <source>
        <dbReference type="SAM" id="SignalP"/>
    </source>
</evidence>
<keyword evidence="1" id="KW-0408">Iron</keyword>
<dbReference type="GO" id="GO:0004497">
    <property type="term" value="F:monooxygenase activity"/>
    <property type="evidence" value="ECO:0007669"/>
    <property type="project" value="InterPro"/>
</dbReference>
<dbReference type="Gene3D" id="1.10.630.10">
    <property type="entry name" value="Cytochrome P450"/>
    <property type="match status" value="1"/>
</dbReference>
<dbReference type="KEGG" id="ure:UREG_01117"/>
<protein>
    <recommendedName>
        <fullName evidence="5">Cytochrome P450</fullName>
    </recommendedName>
</protein>
<name>C4JG37_UNCRE</name>
<dbReference type="PANTHER" id="PTHR24305">
    <property type="entry name" value="CYTOCHROME P450"/>
    <property type="match status" value="1"/>
</dbReference>
<dbReference type="FunFam" id="1.10.630.10:FF:000051">
    <property type="entry name" value="Cytochrome P450 monooxygenase (Fum15)"/>
    <property type="match status" value="1"/>
</dbReference>
<feature type="signal peptide" evidence="2">
    <location>
        <begin position="1"/>
        <end position="24"/>
    </location>
</feature>
<dbReference type="eggNOG" id="KOG0157">
    <property type="taxonomic scope" value="Eukaryota"/>
</dbReference>
<feature type="binding site" description="axial binding residue" evidence="1">
    <location>
        <position position="459"/>
    </location>
    <ligand>
        <name>heme</name>
        <dbReference type="ChEBI" id="CHEBI:30413"/>
    </ligand>
    <ligandPart>
        <name>Fe</name>
        <dbReference type="ChEBI" id="CHEBI:18248"/>
    </ligandPart>
</feature>
<dbReference type="AlphaFoldDB" id="C4JG37"/>
<dbReference type="InterPro" id="IPR001128">
    <property type="entry name" value="Cyt_P450"/>
</dbReference>
<feature type="chain" id="PRO_5002939199" description="Cytochrome P450" evidence="2">
    <location>
        <begin position="25"/>
        <end position="515"/>
    </location>
</feature>
<dbReference type="GO" id="GO:0005506">
    <property type="term" value="F:iron ion binding"/>
    <property type="evidence" value="ECO:0007669"/>
    <property type="project" value="InterPro"/>
</dbReference>
<dbReference type="InterPro" id="IPR036396">
    <property type="entry name" value="Cyt_P450_sf"/>
</dbReference>
<dbReference type="GO" id="GO:0020037">
    <property type="term" value="F:heme binding"/>
    <property type="evidence" value="ECO:0007669"/>
    <property type="project" value="InterPro"/>
</dbReference>
<evidence type="ECO:0000313" key="4">
    <source>
        <dbReference type="Proteomes" id="UP000002058"/>
    </source>
</evidence>
<organism evidence="3 4">
    <name type="scientific">Uncinocarpus reesii (strain UAMH 1704)</name>
    <dbReference type="NCBI Taxonomy" id="336963"/>
    <lineage>
        <taxon>Eukaryota</taxon>
        <taxon>Fungi</taxon>
        <taxon>Dikarya</taxon>
        <taxon>Ascomycota</taxon>
        <taxon>Pezizomycotina</taxon>
        <taxon>Eurotiomycetes</taxon>
        <taxon>Eurotiomycetidae</taxon>
        <taxon>Onygenales</taxon>
        <taxon>Onygenaceae</taxon>
        <taxon>Uncinocarpus</taxon>
    </lineage>
</organism>
<keyword evidence="4" id="KW-1185">Reference proteome</keyword>
<dbReference type="InParanoid" id="C4JG37"/>
<evidence type="ECO:0008006" key="5">
    <source>
        <dbReference type="Google" id="ProtNLM"/>
    </source>
</evidence>
<sequence>MAHAALWLGGSLCLTVLLVSTSSSFQSYTWTFLFLIPCPPGRSLWNGHHEELESLLPGEMIGRWIQQVPNDGLLRYYEAGNQETLLPTTPKAVADVLTHKAYDWKKTDITQALLKKIIGEGLLLSEGDVHRVQRRNLNPAFSFRHIKNLYPTFWKKGNELLQAIEDAIKPLPNDKKVITVGPWMRRATLDIIGLGGLGHNFDCIQNPDSFLPREFEKLLAPPPAAALSTAFRFLGSLLDPTFIEALPSKHAANAKEASRRIRDFSRSLLQEKSKGLKDDHCSEAIDVISIALQSGVFADETLVDQVMTFLAAGHETTATSLQYAIHLLCKHPEMQTRLRDEIHSNIPSPNGTLPTTVSATQIDSLPYLNAVCNETLRYYPPAPFTVRQAARDTTVLNTFIPKGTRISIGILAMNRHPELWGPDAETFNPDRWMGPGKGNTGGASSNYGHLTFLEGPRSCIGSGFAKGEMACLLAALVGRFEFELEDPNKELEISTGVAFAPKDGVRAKVRVVEGW</sequence>
<dbReference type="PRINTS" id="PR00385">
    <property type="entry name" value="P450"/>
</dbReference>
<evidence type="ECO:0000256" key="1">
    <source>
        <dbReference type="PIRSR" id="PIRSR602401-1"/>
    </source>
</evidence>
<reference evidence="4" key="1">
    <citation type="journal article" date="2009" name="Genome Res.">
        <title>Comparative genomic analyses of the human fungal pathogens Coccidioides and their relatives.</title>
        <authorList>
            <person name="Sharpton T.J."/>
            <person name="Stajich J.E."/>
            <person name="Rounsley S.D."/>
            <person name="Gardner M.J."/>
            <person name="Wortman J.R."/>
            <person name="Jordar V.S."/>
            <person name="Maiti R."/>
            <person name="Kodira C.D."/>
            <person name="Neafsey D.E."/>
            <person name="Zeng Q."/>
            <person name="Hung C.-Y."/>
            <person name="McMahan C."/>
            <person name="Muszewska A."/>
            <person name="Grynberg M."/>
            <person name="Mandel M.A."/>
            <person name="Kellner E.M."/>
            <person name="Barker B.M."/>
            <person name="Galgiani J.N."/>
            <person name="Orbach M.J."/>
            <person name="Kirkland T.N."/>
            <person name="Cole G.T."/>
            <person name="Henn M.R."/>
            <person name="Birren B.W."/>
            <person name="Taylor J.W."/>
        </authorList>
    </citation>
    <scope>NUCLEOTIDE SEQUENCE [LARGE SCALE GENOMIC DNA]</scope>
    <source>
        <strain evidence="4">UAMH 1704</strain>
    </source>
</reference>
<dbReference type="OMA" id="MKHYGEV"/>
<proteinExistence type="predicted"/>
<keyword evidence="2" id="KW-0732">Signal</keyword>
<dbReference type="GO" id="GO:0016705">
    <property type="term" value="F:oxidoreductase activity, acting on paired donors, with incorporation or reduction of molecular oxygen"/>
    <property type="evidence" value="ECO:0007669"/>
    <property type="project" value="InterPro"/>
</dbReference>
<keyword evidence="1" id="KW-0479">Metal-binding</keyword>
<dbReference type="SUPFAM" id="SSF48264">
    <property type="entry name" value="Cytochrome P450"/>
    <property type="match status" value="1"/>
</dbReference>
<dbReference type="InterPro" id="IPR002401">
    <property type="entry name" value="Cyt_P450_E_grp-I"/>
</dbReference>
<dbReference type="OrthoDB" id="1470350at2759"/>
<dbReference type="HOGENOM" id="CLU_001570_5_11_1"/>
<dbReference type="CDD" id="cd11069">
    <property type="entry name" value="CYP_FUM15-like"/>
    <property type="match status" value="1"/>
</dbReference>
<dbReference type="EMBL" id="CH476615">
    <property type="protein sequence ID" value="EEP76268.1"/>
    <property type="molecule type" value="Genomic_DNA"/>
</dbReference>
<keyword evidence="1" id="KW-0349">Heme</keyword>
<dbReference type="GeneID" id="8440366"/>
<comment type="cofactor">
    <cofactor evidence="1">
        <name>heme</name>
        <dbReference type="ChEBI" id="CHEBI:30413"/>
    </cofactor>
</comment>
<dbReference type="InterPro" id="IPR050121">
    <property type="entry name" value="Cytochrome_P450_monoxygenase"/>
</dbReference>
<dbReference type="RefSeq" id="XP_002541601.1">
    <property type="nucleotide sequence ID" value="XM_002541555.1"/>
</dbReference>
<evidence type="ECO:0000313" key="3">
    <source>
        <dbReference type="EMBL" id="EEP76268.1"/>
    </source>
</evidence>
<dbReference type="Pfam" id="PF00067">
    <property type="entry name" value="p450"/>
    <property type="match status" value="1"/>
</dbReference>
<dbReference type="STRING" id="336963.C4JG37"/>
<dbReference type="Proteomes" id="UP000002058">
    <property type="component" value="Unassembled WGS sequence"/>
</dbReference>
<gene>
    <name evidence="3" type="ORF">UREG_01117</name>
</gene>